<evidence type="ECO:0000256" key="1">
    <source>
        <dbReference type="SAM" id="Phobius"/>
    </source>
</evidence>
<proteinExistence type="predicted"/>
<feature type="transmembrane region" description="Helical" evidence="1">
    <location>
        <begin position="174"/>
        <end position="195"/>
    </location>
</feature>
<evidence type="ECO:0000259" key="2">
    <source>
        <dbReference type="Pfam" id="PF04536"/>
    </source>
</evidence>
<feature type="domain" description="TPM" evidence="2">
    <location>
        <begin position="30"/>
        <end position="152"/>
    </location>
</feature>
<sequence>MKKIILILLFIFSFLNADITQYFPKLDGRIIDQVNLLSPAMKNDINSILKDHEKRKTNQIVVVILESLHGYEIEDYSYQLGRYWGIGQKEKNNGVLLVIAMDEKKIRIEVGYGLEGALTDKISHEIINYTIMPNFKAKQYELGVLKAVNEIILSIQGEYSPKIDTGDFSNNDKLAFFIPLIFFALMFLSMFANSISRKTKNLFFYKTSKSLMNSSFLGFLVFLISKGFTEYYLILSVAIFVFIFIISYVSIKSFNNLLINEYSNNSMNSKNLDEVLDKVGDIMKGVNSISRDFSGKGGSFGGGGASGGW</sequence>
<keyword evidence="1" id="KW-1133">Transmembrane helix</keyword>
<organism evidence="3 4">
    <name type="scientific">Arcobacter caeni</name>
    <dbReference type="NCBI Taxonomy" id="1912877"/>
    <lineage>
        <taxon>Bacteria</taxon>
        <taxon>Pseudomonadati</taxon>
        <taxon>Campylobacterota</taxon>
        <taxon>Epsilonproteobacteria</taxon>
        <taxon>Campylobacterales</taxon>
        <taxon>Arcobacteraceae</taxon>
        <taxon>Arcobacter</taxon>
    </lineage>
</organism>
<comment type="caution">
    <text evidence="3">The sequence shown here is derived from an EMBL/GenBank/DDBJ whole genome shotgun (WGS) entry which is preliminary data.</text>
</comment>
<keyword evidence="4" id="KW-1185">Reference proteome</keyword>
<dbReference type="Pfam" id="PF04536">
    <property type="entry name" value="TPM_phosphatase"/>
    <property type="match status" value="1"/>
</dbReference>
<accession>A0A363CXM6</accession>
<dbReference type="Gene3D" id="3.10.310.50">
    <property type="match status" value="1"/>
</dbReference>
<evidence type="ECO:0000313" key="3">
    <source>
        <dbReference type="EMBL" id="PUE63547.1"/>
    </source>
</evidence>
<feature type="transmembrane region" description="Helical" evidence="1">
    <location>
        <begin position="207"/>
        <end position="225"/>
    </location>
</feature>
<reference evidence="3 4" key="1">
    <citation type="submission" date="2017-02" db="EMBL/GenBank/DDBJ databases">
        <title>Arcobacter caeni sp. nov, a new Arcobacter species isolated from reclaimed water.</title>
        <authorList>
            <person name="Figueras M.J."/>
            <person name="Perez-Cataluna A."/>
            <person name="Salas-Masso N."/>
        </authorList>
    </citation>
    <scope>NUCLEOTIDE SEQUENCE [LARGE SCALE GENOMIC DNA]</scope>
    <source>
        <strain evidence="3 4">RW17-10</strain>
    </source>
</reference>
<feature type="transmembrane region" description="Helical" evidence="1">
    <location>
        <begin position="231"/>
        <end position="251"/>
    </location>
</feature>
<dbReference type="EMBL" id="MUXE01000019">
    <property type="protein sequence ID" value="PUE63547.1"/>
    <property type="molecule type" value="Genomic_DNA"/>
</dbReference>
<protein>
    <recommendedName>
        <fullName evidence="2">TPM domain-containing protein</fullName>
    </recommendedName>
</protein>
<dbReference type="PANTHER" id="PTHR30373">
    <property type="entry name" value="UPF0603 PROTEIN YGCG"/>
    <property type="match status" value="1"/>
</dbReference>
<dbReference type="AlphaFoldDB" id="A0A363CXM6"/>
<dbReference type="InterPro" id="IPR007621">
    <property type="entry name" value="TPM_dom"/>
</dbReference>
<keyword evidence="1" id="KW-0472">Membrane</keyword>
<gene>
    <name evidence="3" type="ORF">B0174_10685</name>
</gene>
<keyword evidence="1" id="KW-0812">Transmembrane</keyword>
<dbReference type="Proteomes" id="UP000251135">
    <property type="component" value="Unassembled WGS sequence"/>
</dbReference>
<dbReference type="PANTHER" id="PTHR30373:SF2">
    <property type="entry name" value="UPF0603 PROTEIN YGCG"/>
    <property type="match status" value="1"/>
</dbReference>
<dbReference type="OrthoDB" id="9810918at2"/>
<name>A0A363CXM6_9BACT</name>
<dbReference type="RefSeq" id="WP_108560691.1">
    <property type="nucleotide sequence ID" value="NZ_MUXE01000019.1"/>
</dbReference>
<evidence type="ECO:0000313" key="4">
    <source>
        <dbReference type="Proteomes" id="UP000251135"/>
    </source>
</evidence>